<feature type="region of interest" description="Disordered" evidence="2">
    <location>
        <begin position="348"/>
        <end position="373"/>
    </location>
</feature>
<name>A0A7J6Q285_PEROL</name>
<feature type="region of interest" description="Disordered" evidence="2">
    <location>
        <begin position="1"/>
        <end position="29"/>
    </location>
</feature>
<gene>
    <name evidence="3" type="ORF">FOZ62_030062</name>
</gene>
<feature type="compositionally biased region" description="Low complexity" evidence="2">
    <location>
        <begin position="174"/>
        <end position="190"/>
    </location>
</feature>
<evidence type="ECO:0000313" key="4">
    <source>
        <dbReference type="Proteomes" id="UP000574390"/>
    </source>
</evidence>
<evidence type="ECO:0000256" key="1">
    <source>
        <dbReference type="SAM" id="Coils"/>
    </source>
</evidence>
<evidence type="ECO:0000313" key="3">
    <source>
        <dbReference type="EMBL" id="KAF4702071.1"/>
    </source>
</evidence>
<protein>
    <submittedName>
        <fullName evidence="3">Uncharacterized protein</fullName>
    </submittedName>
</protein>
<feature type="region of interest" description="Disordered" evidence="2">
    <location>
        <begin position="148"/>
        <end position="196"/>
    </location>
</feature>
<dbReference type="EMBL" id="JABANM010032962">
    <property type="protein sequence ID" value="KAF4702071.1"/>
    <property type="molecule type" value="Genomic_DNA"/>
</dbReference>
<organism evidence="3 4">
    <name type="scientific">Perkinsus olseni</name>
    <name type="common">Perkinsus atlanticus</name>
    <dbReference type="NCBI Taxonomy" id="32597"/>
    <lineage>
        <taxon>Eukaryota</taxon>
        <taxon>Sar</taxon>
        <taxon>Alveolata</taxon>
        <taxon>Perkinsozoa</taxon>
        <taxon>Perkinsea</taxon>
        <taxon>Perkinsida</taxon>
        <taxon>Perkinsidae</taxon>
        <taxon>Perkinsus</taxon>
    </lineage>
</organism>
<accession>A0A7J6Q285</accession>
<dbReference type="Proteomes" id="UP000574390">
    <property type="component" value="Unassembled WGS sequence"/>
</dbReference>
<comment type="caution">
    <text evidence="3">The sequence shown here is derived from an EMBL/GenBank/DDBJ whole genome shotgun (WGS) entry which is preliminary data.</text>
</comment>
<evidence type="ECO:0000256" key="2">
    <source>
        <dbReference type="SAM" id="MobiDB-lite"/>
    </source>
</evidence>
<feature type="coiled-coil region" evidence="1">
    <location>
        <begin position="290"/>
        <end position="331"/>
    </location>
</feature>
<feature type="compositionally biased region" description="Polar residues" evidence="2">
    <location>
        <begin position="161"/>
        <end position="172"/>
    </location>
</feature>
<reference evidence="3 4" key="1">
    <citation type="submission" date="2020-04" db="EMBL/GenBank/DDBJ databases">
        <title>Perkinsus olseni comparative genomics.</title>
        <authorList>
            <person name="Bogema D.R."/>
        </authorList>
    </citation>
    <scope>NUCLEOTIDE SEQUENCE [LARGE SCALE GENOMIC DNA]</scope>
    <source>
        <strain evidence="3">ATCC PRA-205</strain>
    </source>
</reference>
<proteinExistence type="predicted"/>
<dbReference type="AlphaFoldDB" id="A0A7J6Q285"/>
<keyword evidence="1" id="KW-0175">Coiled coil</keyword>
<feature type="region of interest" description="Disordered" evidence="2">
    <location>
        <begin position="100"/>
        <end position="128"/>
    </location>
</feature>
<sequence length="373" mass="42281">MTDSRTSSRHSERSAEPASTPRPMQAAVRAPDALEEAFELLRQQLHDREREVLHLQSKVTALEAASRVRMDGPLDMQAVTQQEEEGCREEAADSIELKRGDGRLPVGAGDLSTRDTTRSFSATHRASPRLVVSPPHKATRALRHYERVYGTLKPTRRASASARQSPVSTRETSSVEASVPSRSSPQPSSVGDAPDLEVKNQKLQEAVWNLRQELAEIRDQHKALLRGSRENASWRREKSLQKACRQIRVLNEQVAMLYTEMTLMQASELYSESVDGERSLNDSNVVQLENKRLKHELECANCRIRELLQEVETLARNRDRAFEELQRLRMTAFDRALRRRATGELIPVTPTRPRAEPEKKRRPGRRLAASSIM</sequence>